<gene>
    <name evidence="2" type="ORF">EJ08DRAFT_266408</name>
</gene>
<accession>A0A9P4NQP7</accession>
<name>A0A9P4NQP7_9PEZI</name>
<reference evidence="2" key="1">
    <citation type="journal article" date="2020" name="Stud. Mycol.">
        <title>101 Dothideomycetes genomes: a test case for predicting lifestyles and emergence of pathogens.</title>
        <authorList>
            <person name="Haridas S."/>
            <person name="Albert R."/>
            <person name="Binder M."/>
            <person name="Bloem J."/>
            <person name="Labutti K."/>
            <person name="Salamov A."/>
            <person name="Andreopoulos B."/>
            <person name="Baker S."/>
            <person name="Barry K."/>
            <person name="Bills G."/>
            <person name="Bluhm B."/>
            <person name="Cannon C."/>
            <person name="Castanera R."/>
            <person name="Culley D."/>
            <person name="Daum C."/>
            <person name="Ezra D."/>
            <person name="Gonzalez J."/>
            <person name="Henrissat B."/>
            <person name="Kuo A."/>
            <person name="Liang C."/>
            <person name="Lipzen A."/>
            <person name="Lutzoni F."/>
            <person name="Magnuson J."/>
            <person name="Mondo S."/>
            <person name="Nolan M."/>
            <person name="Ohm R."/>
            <person name="Pangilinan J."/>
            <person name="Park H.-J."/>
            <person name="Ramirez L."/>
            <person name="Alfaro M."/>
            <person name="Sun H."/>
            <person name="Tritt A."/>
            <person name="Yoshinaga Y."/>
            <person name="Zwiers L.-H."/>
            <person name="Turgeon B."/>
            <person name="Goodwin S."/>
            <person name="Spatafora J."/>
            <person name="Crous P."/>
            <person name="Grigoriev I."/>
        </authorList>
    </citation>
    <scope>NUCLEOTIDE SEQUENCE</scope>
    <source>
        <strain evidence="2">CBS 130266</strain>
    </source>
</reference>
<feature type="transmembrane region" description="Helical" evidence="1">
    <location>
        <begin position="6"/>
        <end position="26"/>
    </location>
</feature>
<keyword evidence="1" id="KW-0472">Membrane</keyword>
<proteinExistence type="predicted"/>
<protein>
    <submittedName>
        <fullName evidence="2">Uncharacterized protein</fullName>
    </submittedName>
</protein>
<organism evidence="2 3">
    <name type="scientific">Tothia fuscella</name>
    <dbReference type="NCBI Taxonomy" id="1048955"/>
    <lineage>
        <taxon>Eukaryota</taxon>
        <taxon>Fungi</taxon>
        <taxon>Dikarya</taxon>
        <taxon>Ascomycota</taxon>
        <taxon>Pezizomycotina</taxon>
        <taxon>Dothideomycetes</taxon>
        <taxon>Pleosporomycetidae</taxon>
        <taxon>Venturiales</taxon>
        <taxon>Cylindrosympodiaceae</taxon>
        <taxon>Tothia</taxon>
    </lineage>
</organism>
<keyword evidence="1" id="KW-1133">Transmembrane helix</keyword>
<keyword evidence="1" id="KW-0812">Transmembrane</keyword>
<comment type="caution">
    <text evidence="2">The sequence shown here is derived from an EMBL/GenBank/DDBJ whole genome shotgun (WGS) entry which is preliminary data.</text>
</comment>
<evidence type="ECO:0000313" key="2">
    <source>
        <dbReference type="EMBL" id="KAF2429733.1"/>
    </source>
</evidence>
<dbReference type="AlphaFoldDB" id="A0A9P4NQP7"/>
<sequence length="96" mass="11431">MLGYQLLYCVASLFICDRFILSFLYLRARRSPPRYRIRSAQCHRWLALPLLCWGRLKNNDGRVQNIQKEHFELSTFTARWCAWSVSLLHKAESRAI</sequence>
<dbReference type="Proteomes" id="UP000800235">
    <property type="component" value="Unassembled WGS sequence"/>
</dbReference>
<keyword evidence="3" id="KW-1185">Reference proteome</keyword>
<evidence type="ECO:0000313" key="3">
    <source>
        <dbReference type="Proteomes" id="UP000800235"/>
    </source>
</evidence>
<dbReference type="EMBL" id="MU007044">
    <property type="protein sequence ID" value="KAF2429733.1"/>
    <property type="molecule type" value="Genomic_DNA"/>
</dbReference>
<evidence type="ECO:0000256" key="1">
    <source>
        <dbReference type="SAM" id="Phobius"/>
    </source>
</evidence>